<sequence length="88" mass="10284">MAAVKFKSENNELARARHLLEKFDPTLLWHEYELRVLGLSGVWVMYPDITRLFMMLGQITFQENDFDEAKKYSTKGSDMVDVPSRLTL</sequence>
<dbReference type="Proteomes" id="UP001196413">
    <property type="component" value="Unassembled WGS sequence"/>
</dbReference>
<proteinExistence type="predicted"/>
<keyword evidence="2" id="KW-1185">Reference proteome</keyword>
<reference evidence="1" key="1">
    <citation type="submission" date="2021-06" db="EMBL/GenBank/DDBJ databases">
        <title>Parelaphostrongylus tenuis whole genome reference sequence.</title>
        <authorList>
            <person name="Garwood T.J."/>
            <person name="Larsen P.A."/>
            <person name="Fountain-Jones N.M."/>
            <person name="Garbe J.R."/>
            <person name="Macchietto M.G."/>
            <person name="Kania S.A."/>
            <person name="Gerhold R.W."/>
            <person name="Richards J.E."/>
            <person name="Wolf T.M."/>
        </authorList>
    </citation>
    <scope>NUCLEOTIDE SEQUENCE</scope>
    <source>
        <strain evidence="1">MNPRO001-30</strain>
        <tissue evidence="1">Meninges</tissue>
    </source>
</reference>
<name>A0AAD5MEN6_PARTN</name>
<evidence type="ECO:0000313" key="1">
    <source>
        <dbReference type="EMBL" id="KAJ1357212.1"/>
    </source>
</evidence>
<dbReference type="EMBL" id="JAHQIW010003071">
    <property type="protein sequence ID" value="KAJ1357212.1"/>
    <property type="molecule type" value="Genomic_DNA"/>
</dbReference>
<comment type="caution">
    <text evidence="1">The sequence shown here is derived from an EMBL/GenBank/DDBJ whole genome shotgun (WGS) entry which is preliminary data.</text>
</comment>
<dbReference type="AlphaFoldDB" id="A0AAD5MEN6"/>
<accession>A0AAD5MEN6</accession>
<organism evidence="1 2">
    <name type="scientific">Parelaphostrongylus tenuis</name>
    <name type="common">Meningeal worm</name>
    <dbReference type="NCBI Taxonomy" id="148309"/>
    <lineage>
        <taxon>Eukaryota</taxon>
        <taxon>Metazoa</taxon>
        <taxon>Ecdysozoa</taxon>
        <taxon>Nematoda</taxon>
        <taxon>Chromadorea</taxon>
        <taxon>Rhabditida</taxon>
        <taxon>Rhabditina</taxon>
        <taxon>Rhabditomorpha</taxon>
        <taxon>Strongyloidea</taxon>
        <taxon>Metastrongylidae</taxon>
        <taxon>Parelaphostrongylus</taxon>
    </lineage>
</organism>
<evidence type="ECO:0000313" key="2">
    <source>
        <dbReference type="Proteomes" id="UP001196413"/>
    </source>
</evidence>
<gene>
    <name evidence="1" type="ORF">KIN20_015310</name>
</gene>
<protein>
    <submittedName>
        <fullName evidence="1">Uncharacterized protein</fullName>
    </submittedName>
</protein>